<name>A0A7J7CEK4_TRIWF</name>
<feature type="transmembrane region" description="Helical" evidence="1">
    <location>
        <begin position="401"/>
        <end position="421"/>
    </location>
</feature>
<dbReference type="InterPro" id="IPR036259">
    <property type="entry name" value="MFS_trans_sf"/>
</dbReference>
<keyword evidence="1" id="KW-0472">Membrane</keyword>
<feature type="transmembrane region" description="Helical" evidence="1">
    <location>
        <begin position="125"/>
        <end position="145"/>
    </location>
</feature>
<comment type="caution">
    <text evidence="2">The sequence shown here is derived from an EMBL/GenBank/DDBJ whole genome shotgun (WGS) entry which is preliminary data.</text>
</comment>
<protein>
    <recommendedName>
        <fullName evidence="4">Major facilitator superfamily domain-containing protein</fullName>
    </recommendedName>
</protein>
<feature type="transmembrane region" description="Helical" evidence="1">
    <location>
        <begin position="256"/>
        <end position="279"/>
    </location>
</feature>
<feature type="transmembrane region" description="Helical" evidence="1">
    <location>
        <begin position="152"/>
        <end position="170"/>
    </location>
</feature>
<dbReference type="InParanoid" id="A0A7J7CEK4"/>
<dbReference type="Proteomes" id="UP000593562">
    <property type="component" value="Unassembled WGS sequence"/>
</dbReference>
<keyword evidence="1" id="KW-0812">Transmembrane</keyword>
<feature type="transmembrane region" description="Helical" evidence="1">
    <location>
        <begin position="433"/>
        <end position="455"/>
    </location>
</feature>
<sequence length="508" mass="55980">MAETSNRAADMETPDVSDVAMKIERAGEVYKAYSGVEAMPSTEEVWSWYLYELCTYFIHTTLIPVVFPLMISQIVQSPPEPIQGWTRSYMGLPCREKQMQLYEKVIHRSINVSNSKLSPLEWTSFSWALGLILSTPLLAFLSKYLDHGNSQLIIAGAATAIGSLFCLPVGFFKVKWIFPLYIIAIITANVITSASHTRHLGLILRGFTGPALPKNQFPNRRKFSSKVTLYATVAGCLGSALISTFTYHMLRESEKFLSLWVVSIFSGLKWLVGIFHIFFIRPDSIPSTQNSHNLFSIFAYPHAIGGLIGVFLSSFVTMCIFTGGALHLVGELCLKPNVFLCFWLTYYFFPLLSLPLLRPLQHVVKASSVKMKLLGFLLSLITSGFGFYYHKKAWERNHVLVFAAVQGTSVGILHAFGRVLVLDCTPPGKEGAFSAWYSWMRNIGTCAGFALASAIPGKVHLSFGIAFCAATVGMTVLVFGNVSDLGGAVKAGLAHGEAKKTLTPTHLV</sequence>
<proteinExistence type="predicted"/>
<dbReference type="EMBL" id="JAAARO010000018">
    <property type="protein sequence ID" value="KAF5732146.1"/>
    <property type="molecule type" value="Genomic_DNA"/>
</dbReference>
<evidence type="ECO:0000313" key="3">
    <source>
        <dbReference type="Proteomes" id="UP000593562"/>
    </source>
</evidence>
<feature type="transmembrane region" description="Helical" evidence="1">
    <location>
        <begin position="176"/>
        <end position="195"/>
    </location>
</feature>
<dbReference type="PANTHER" id="PTHR37891">
    <property type="entry name" value="OS06G0113900 PROTEIN"/>
    <property type="match status" value="1"/>
</dbReference>
<dbReference type="Gene3D" id="1.20.1250.20">
    <property type="entry name" value="MFS general substrate transporter like domains"/>
    <property type="match status" value="1"/>
</dbReference>
<feature type="transmembrane region" description="Helical" evidence="1">
    <location>
        <begin position="227"/>
        <end position="250"/>
    </location>
</feature>
<feature type="transmembrane region" description="Helical" evidence="1">
    <location>
        <begin position="369"/>
        <end position="389"/>
    </location>
</feature>
<evidence type="ECO:0000256" key="1">
    <source>
        <dbReference type="SAM" id="Phobius"/>
    </source>
</evidence>
<feature type="transmembrane region" description="Helical" evidence="1">
    <location>
        <begin position="337"/>
        <end position="357"/>
    </location>
</feature>
<reference evidence="2 3" key="1">
    <citation type="journal article" date="2020" name="Nat. Commun.">
        <title>Genome of Tripterygium wilfordii and identification of cytochrome P450 involved in triptolide biosynthesis.</title>
        <authorList>
            <person name="Tu L."/>
            <person name="Su P."/>
            <person name="Zhang Z."/>
            <person name="Gao L."/>
            <person name="Wang J."/>
            <person name="Hu T."/>
            <person name="Zhou J."/>
            <person name="Zhang Y."/>
            <person name="Zhao Y."/>
            <person name="Liu Y."/>
            <person name="Song Y."/>
            <person name="Tong Y."/>
            <person name="Lu Y."/>
            <person name="Yang J."/>
            <person name="Xu C."/>
            <person name="Jia M."/>
            <person name="Peters R.J."/>
            <person name="Huang L."/>
            <person name="Gao W."/>
        </authorList>
    </citation>
    <scope>NUCLEOTIDE SEQUENCE [LARGE SCALE GENOMIC DNA]</scope>
    <source>
        <strain evidence="3">cv. XIE 37</strain>
        <tissue evidence="2">Leaf</tissue>
    </source>
</reference>
<accession>A0A7J7CEK4</accession>
<organism evidence="2 3">
    <name type="scientific">Tripterygium wilfordii</name>
    <name type="common">Thunder God vine</name>
    <dbReference type="NCBI Taxonomy" id="458696"/>
    <lineage>
        <taxon>Eukaryota</taxon>
        <taxon>Viridiplantae</taxon>
        <taxon>Streptophyta</taxon>
        <taxon>Embryophyta</taxon>
        <taxon>Tracheophyta</taxon>
        <taxon>Spermatophyta</taxon>
        <taxon>Magnoliopsida</taxon>
        <taxon>eudicotyledons</taxon>
        <taxon>Gunneridae</taxon>
        <taxon>Pentapetalae</taxon>
        <taxon>rosids</taxon>
        <taxon>fabids</taxon>
        <taxon>Celastrales</taxon>
        <taxon>Celastraceae</taxon>
        <taxon>Tripterygium</taxon>
    </lineage>
</organism>
<keyword evidence="3" id="KW-1185">Reference proteome</keyword>
<evidence type="ECO:0000313" key="2">
    <source>
        <dbReference type="EMBL" id="KAF5732146.1"/>
    </source>
</evidence>
<keyword evidence="1" id="KW-1133">Transmembrane helix</keyword>
<gene>
    <name evidence="2" type="ORF">HS088_TW18G00836</name>
</gene>
<feature type="transmembrane region" description="Helical" evidence="1">
    <location>
        <begin position="461"/>
        <end position="480"/>
    </location>
</feature>
<dbReference type="PANTHER" id="PTHR37891:SF1">
    <property type="entry name" value="OS06G0113900 PROTEIN"/>
    <property type="match status" value="1"/>
</dbReference>
<dbReference type="AlphaFoldDB" id="A0A7J7CEK4"/>
<feature type="transmembrane region" description="Helical" evidence="1">
    <location>
        <begin position="300"/>
        <end position="325"/>
    </location>
</feature>
<dbReference type="SUPFAM" id="SSF103473">
    <property type="entry name" value="MFS general substrate transporter"/>
    <property type="match status" value="1"/>
</dbReference>
<feature type="transmembrane region" description="Helical" evidence="1">
    <location>
        <begin position="49"/>
        <end position="71"/>
    </location>
</feature>
<evidence type="ECO:0008006" key="4">
    <source>
        <dbReference type="Google" id="ProtNLM"/>
    </source>
</evidence>